<dbReference type="EMBL" id="KV454291">
    <property type="protein sequence ID" value="ODQ74976.1"/>
    <property type="molecule type" value="Genomic_DNA"/>
</dbReference>
<evidence type="ECO:0000256" key="2">
    <source>
        <dbReference type="ARBA" id="ARBA00022670"/>
    </source>
</evidence>
<dbReference type="CDD" id="cd04077">
    <property type="entry name" value="Peptidases_S8_PCSK9_ProteinaseK_like"/>
    <property type="match status" value="1"/>
</dbReference>
<dbReference type="InterPro" id="IPR000209">
    <property type="entry name" value="Peptidase_S8/S53_dom"/>
</dbReference>
<organism evidence="11 12">
    <name type="scientific">Lipomyces starkeyi NRRL Y-11557</name>
    <dbReference type="NCBI Taxonomy" id="675824"/>
    <lineage>
        <taxon>Eukaryota</taxon>
        <taxon>Fungi</taxon>
        <taxon>Dikarya</taxon>
        <taxon>Ascomycota</taxon>
        <taxon>Saccharomycotina</taxon>
        <taxon>Lipomycetes</taxon>
        <taxon>Lipomycetales</taxon>
        <taxon>Lipomycetaceae</taxon>
        <taxon>Lipomyces</taxon>
    </lineage>
</organism>
<dbReference type="InterPro" id="IPR023828">
    <property type="entry name" value="Peptidase_S8_Ser-AS"/>
</dbReference>
<dbReference type="GO" id="GO:0004252">
    <property type="term" value="F:serine-type endopeptidase activity"/>
    <property type="evidence" value="ECO:0007669"/>
    <property type="project" value="UniProtKB-UniRule"/>
</dbReference>
<dbReference type="GO" id="GO:0006508">
    <property type="term" value="P:proteolysis"/>
    <property type="evidence" value="ECO:0007669"/>
    <property type="project" value="UniProtKB-KW"/>
</dbReference>
<dbReference type="PANTHER" id="PTHR43806">
    <property type="entry name" value="PEPTIDASE S8"/>
    <property type="match status" value="1"/>
</dbReference>
<evidence type="ECO:0000259" key="9">
    <source>
        <dbReference type="Pfam" id="PF00082"/>
    </source>
</evidence>
<dbReference type="PANTHER" id="PTHR43806:SF11">
    <property type="entry name" value="CEREVISIN-RELATED"/>
    <property type="match status" value="1"/>
</dbReference>
<dbReference type="InterPro" id="IPR022398">
    <property type="entry name" value="Peptidase_S8_His-AS"/>
</dbReference>
<keyword evidence="12" id="KW-1185">Reference proteome</keyword>
<feature type="active site" description="Charge relay system" evidence="5">
    <location>
        <position position="210"/>
    </location>
</feature>
<evidence type="ECO:0000313" key="11">
    <source>
        <dbReference type="EMBL" id="ODQ74976.1"/>
    </source>
</evidence>
<evidence type="ECO:0000259" key="10">
    <source>
        <dbReference type="Pfam" id="PF05922"/>
    </source>
</evidence>
<reference evidence="11 12" key="1">
    <citation type="journal article" date="2016" name="Proc. Natl. Acad. Sci. U.S.A.">
        <title>Comparative genomics of biotechnologically important yeasts.</title>
        <authorList>
            <person name="Riley R."/>
            <person name="Haridas S."/>
            <person name="Wolfe K.H."/>
            <person name="Lopes M.R."/>
            <person name="Hittinger C.T."/>
            <person name="Goeker M."/>
            <person name="Salamov A.A."/>
            <person name="Wisecaver J.H."/>
            <person name="Long T.M."/>
            <person name="Calvey C.H."/>
            <person name="Aerts A.L."/>
            <person name="Barry K.W."/>
            <person name="Choi C."/>
            <person name="Clum A."/>
            <person name="Coughlan A.Y."/>
            <person name="Deshpande S."/>
            <person name="Douglass A.P."/>
            <person name="Hanson S.J."/>
            <person name="Klenk H.-P."/>
            <person name="LaButti K.M."/>
            <person name="Lapidus A."/>
            <person name="Lindquist E.A."/>
            <person name="Lipzen A.M."/>
            <person name="Meier-Kolthoff J.P."/>
            <person name="Ohm R.A."/>
            <person name="Otillar R.P."/>
            <person name="Pangilinan J.L."/>
            <person name="Peng Y."/>
            <person name="Rokas A."/>
            <person name="Rosa C.A."/>
            <person name="Scheuner C."/>
            <person name="Sibirny A.A."/>
            <person name="Slot J.C."/>
            <person name="Stielow J.B."/>
            <person name="Sun H."/>
            <person name="Kurtzman C.P."/>
            <person name="Blackwell M."/>
            <person name="Grigoriev I.V."/>
            <person name="Jeffries T.W."/>
        </authorList>
    </citation>
    <scope>NUCLEOTIDE SEQUENCE [LARGE SCALE GENOMIC DNA]</scope>
    <source>
        <strain evidence="11 12">NRRL Y-11557</strain>
    </source>
</reference>
<feature type="compositionally biased region" description="Acidic residues" evidence="7">
    <location>
        <begin position="459"/>
        <end position="471"/>
    </location>
</feature>
<dbReference type="InterPro" id="IPR023827">
    <property type="entry name" value="Peptidase_S8_Asp-AS"/>
</dbReference>
<feature type="chain" id="PRO_5009134204" description="Peptidase S8/S53 domain-containing protein" evidence="8">
    <location>
        <begin position="27"/>
        <end position="471"/>
    </location>
</feature>
<comment type="similarity">
    <text evidence="1 5 6">Belongs to the peptidase S8 family.</text>
</comment>
<dbReference type="Gene3D" id="3.30.70.80">
    <property type="entry name" value="Peptidase S8 propeptide/proteinase inhibitor I9"/>
    <property type="match status" value="1"/>
</dbReference>
<keyword evidence="2 5" id="KW-0645">Protease</keyword>
<dbReference type="Pfam" id="PF05922">
    <property type="entry name" value="Inhibitor_I9"/>
    <property type="match status" value="1"/>
</dbReference>
<evidence type="ECO:0000313" key="12">
    <source>
        <dbReference type="Proteomes" id="UP000094385"/>
    </source>
</evidence>
<sequence>MVLFSKFLCLITIPVELALFLHLATASNSTTDTAPKDNYDYSGSSIQDIAPSSALAVNTADDDEFNFNSVVLDGEEYPKFFIRARSLRDRYIVVFKENATADQIATHYTWMNREISVTGHKFRQRIFRRFDKVLHAYAGRFVRPFAFMIAMRPEVDFVESDIVMHMSDVQYDADYNLARLSHRKIVTGTTDSVFMYDENPGLGVTVYVLDTGIMVDHEEFQPDRATFVNLVLLSSPKDRAGHGTHVAGTAVGNTFGVAKRANVVGVKVLNDLGSGSASTIISGLQYVADQHADNGGPSVINMSLGGSFSQSLNKAVRNAISQGIHVVTAAGNNRGGNACNISPASDPSVMTVASSDEKDRVAGFSNVGPCVDVFAPGANIRSSWITHRGSSRKLSGTSMSAPLISGLTAYLVAKDPAASVAEIQEQIRDLATRNLLTGIPESPTGTPNLIAFNGYNTTSDEDVQEEEIETS</sequence>
<evidence type="ECO:0000256" key="5">
    <source>
        <dbReference type="PROSITE-ProRule" id="PRU01240"/>
    </source>
</evidence>
<evidence type="ECO:0008006" key="13">
    <source>
        <dbReference type="Google" id="ProtNLM"/>
    </source>
</evidence>
<feature type="domain" description="Peptidase S8/S53" evidence="9">
    <location>
        <begin position="203"/>
        <end position="434"/>
    </location>
</feature>
<dbReference type="PROSITE" id="PS00136">
    <property type="entry name" value="SUBTILASE_ASP"/>
    <property type="match status" value="1"/>
</dbReference>
<feature type="active site" description="Charge relay system" evidence="5">
    <location>
        <position position="242"/>
    </location>
</feature>
<keyword evidence="3 5" id="KW-0378">Hydrolase</keyword>
<feature type="active site" description="Charge relay system" evidence="5">
    <location>
        <position position="398"/>
    </location>
</feature>
<evidence type="ECO:0000256" key="7">
    <source>
        <dbReference type="SAM" id="MobiDB-lite"/>
    </source>
</evidence>
<dbReference type="InterPro" id="IPR015500">
    <property type="entry name" value="Peptidase_S8_subtilisin-rel"/>
</dbReference>
<keyword evidence="4 5" id="KW-0720">Serine protease</keyword>
<dbReference type="OrthoDB" id="206201at2759"/>
<dbReference type="InterPro" id="IPR036852">
    <property type="entry name" value="Peptidase_S8/S53_dom_sf"/>
</dbReference>
<proteinExistence type="inferred from homology"/>
<evidence type="ECO:0000256" key="8">
    <source>
        <dbReference type="SAM" id="SignalP"/>
    </source>
</evidence>
<evidence type="ECO:0000256" key="1">
    <source>
        <dbReference type="ARBA" id="ARBA00011073"/>
    </source>
</evidence>
<dbReference type="Gene3D" id="3.40.50.200">
    <property type="entry name" value="Peptidase S8/S53 domain"/>
    <property type="match status" value="1"/>
</dbReference>
<dbReference type="AlphaFoldDB" id="A0A1E3QBD7"/>
<dbReference type="SUPFAM" id="SSF52743">
    <property type="entry name" value="Subtilisin-like"/>
    <property type="match status" value="1"/>
</dbReference>
<protein>
    <recommendedName>
        <fullName evidence="13">Peptidase S8/S53 domain-containing protein</fullName>
    </recommendedName>
</protein>
<dbReference type="PRINTS" id="PR00723">
    <property type="entry name" value="SUBTILISIN"/>
</dbReference>
<evidence type="ECO:0000256" key="3">
    <source>
        <dbReference type="ARBA" id="ARBA00022801"/>
    </source>
</evidence>
<gene>
    <name evidence="11" type="ORF">LIPSTDRAFT_1717</name>
</gene>
<accession>A0A1E3QBD7</accession>
<name>A0A1E3QBD7_LIPST</name>
<evidence type="ECO:0000256" key="4">
    <source>
        <dbReference type="ARBA" id="ARBA00022825"/>
    </source>
</evidence>
<feature type="region of interest" description="Disordered" evidence="7">
    <location>
        <begin position="447"/>
        <end position="471"/>
    </location>
</feature>
<keyword evidence="8" id="KW-0732">Signal</keyword>
<dbReference type="PROSITE" id="PS51892">
    <property type="entry name" value="SUBTILASE"/>
    <property type="match status" value="1"/>
</dbReference>
<dbReference type="PROSITE" id="PS00138">
    <property type="entry name" value="SUBTILASE_SER"/>
    <property type="match status" value="1"/>
</dbReference>
<dbReference type="InterPro" id="IPR034193">
    <property type="entry name" value="PCSK9_ProteinaseK-like"/>
</dbReference>
<dbReference type="PROSITE" id="PS00137">
    <property type="entry name" value="SUBTILASE_HIS"/>
    <property type="match status" value="1"/>
</dbReference>
<feature type="domain" description="Inhibitor I9" evidence="10">
    <location>
        <begin position="90"/>
        <end position="166"/>
    </location>
</feature>
<evidence type="ECO:0000256" key="6">
    <source>
        <dbReference type="RuleBase" id="RU003355"/>
    </source>
</evidence>
<dbReference type="STRING" id="675824.A0A1E3QBD7"/>
<feature type="signal peptide" evidence="8">
    <location>
        <begin position="1"/>
        <end position="26"/>
    </location>
</feature>
<dbReference type="InterPro" id="IPR050131">
    <property type="entry name" value="Peptidase_S8_subtilisin-like"/>
</dbReference>
<dbReference type="InterPro" id="IPR037045">
    <property type="entry name" value="S8pro/Inhibitor_I9_sf"/>
</dbReference>
<dbReference type="Pfam" id="PF00082">
    <property type="entry name" value="Peptidase_S8"/>
    <property type="match status" value="1"/>
</dbReference>
<dbReference type="InterPro" id="IPR010259">
    <property type="entry name" value="S8pro/Inhibitor_I9"/>
</dbReference>
<dbReference type="FunFam" id="3.40.50.200:FF:000007">
    <property type="entry name" value="Subtilisin-like serine protease"/>
    <property type="match status" value="1"/>
</dbReference>
<dbReference type="Proteomes" id="UP000094385">
    <property type="component" value="Unassembled WGS sequence"/>
</dbReference>
<dbReference type="SUPFAM" id="SSF54897">
    <property type="entry name" value="Protease propeptides/inhibitors"/>
    <property type="match status" value="1"/>
</dbReference>